<comment type="caution">
    <text evidence="3">The sequence shown here is derived from an EMBL/GenBank/DDBJ whole genome shotgun (WGS) entry which is preliminary data.</text>
</comment>
<dbReference type="Pfam" id="PF03641">
    <property type="entry name" value="Lysine_decarbox"/>
    <property type="match status" value="1"/>
</dbReference>
<evidence type="ECO:0000256" key="1">
    <source>
        <dbReference type="ARBA" id="ARBA00006763"/>
    </source>
</evidence>
<dbReference type="SUPFAM" id="SSF102405">
    <property type="entry name" value="MCP/YpsA-like"/>
    <property type="match status" value="1"/>
</dbReference>
<protein>
    <recommendedName>
        <fullName evidence="2">Cytokinin riboside 5'-monophosphate phosphoribohydrolase</fullName>
        <ecNumber evidence="2">3.2.2.n1</ecNumber>
    </recommendedName>
</protein>
<dbReference type="eggNOG" id="COG1611">
    <property type="taxonomic scope" value="Bacteria"/>
</dbReference>
<name>K0YL55_9ACTN</name>
<comment type="catalytic activity">
    <reaction evidence="2">
        <text>9-ribosyl-trans-zeatin 5'-phosphate + H2O = trans-zeatin + D-ribose 5-phosphate</text>
        <dbReference type="Rhea" id="RHEA:48564"/>
        <dbReference type="ChEBI" id="CHEBI:15377"/>
        <dbReference type="ChEBI" id="CHEBI:16522"/>
        <dbReference type="ChEBI" id="CHEBI:78346"/>
        <dbReference type="ChEBI" id="CHEBI:87947"/>
        <dbReference type="EC" id="3.2.2.n1"/>
    </reaction>
</comment>
<sequence length="177" mass="18862">MNICVFCSSSSNLDPMYTEAADALGREIARRGHALVFGGYDMGLMGAVARAAVEESGRVLGITTEGLSAKGRAAVEGIEEECTVDLSARKERMVELSDAFVSLPGGLGTFDEFFSVISRVKAGEIEAKSALFDVDGFFAPLAELLDDATARGLNSTDWRAHCGLFGNAQELLDWIEA</sequence>
<accession>K0YL55</accession>
<keyword evidence="2" id="KW-0203">Cytokinin biosynthesis</keyword>
<keyword evidence="2" id="KW-0378">Hydrolase</keyword>
<dbReference type="InterPro" id="IPR005269">
    <property type="entry name" value="LOG"/>
</dbReference>
<comment type="catalytic activity">
    <reaction evidence="2">
        <text>N(6)-(dimethylallyl)adenosine 5'-phosphate + H2O = N(6)-dimethylallyladenine + D-ribose 5-phosphate</text>
        <dbReference type="Rhea" id="RHEA:48560"/>
        <dbReference type="ChEBI" id="CHEBI:15377"/>
        <dbReference type="ChEBI" id="CHEBI:17660"/>
        <dbReference type="ChEBI" id="CHEBI:57526"/>
        <dbReference type="ChEBI" id="CHEBI:78346"/>
        <dbReference type="EC" id="3.2.2.n1"/>
    </reaction>
</comment>
<gene>
    <name evidence="3" type="ORF">HMPREF9451_00662</name>
</gene>
<dbReference type="PATRIC" id="fig|742818.3.peg.715"/>
<reference evidence="3 4" key="1">
    <citation type="submission" date="2012-08" db="EMBL/GenBank/DDBJ databases">
        <title>The Genome Sequence of Slackia piriformis YIT 12062.</title>
        <authorList>
            <consortium name="The Broad Institute Genome Sequencing Platform"/>
            <person name="Earl A."/>
            <person name="Ward D."/>
            <person name="Feldgarden M."/>
            <person name="Gevers D."/>
            <person name="Morotomi M."/>
            <person name="Walker B."/>
            <person name="Young S.K."/>
            <person name="Zeng Q."/>
            <person name="Gargeya S."/>
            <person name="Fitzgerald M."/>
            <person name="Haas B."/>
            <person name="Abouelleil A."/>
            <person name="Alvarado L."/>
            <person name="Arachchi H.M."/>
            <person name="Berlin A.M."/>
            <person name="Chapman S.B."/>
            <person name="Goldberg J."/>
            <person name="Griggs A."/>
            <person name="Gujja S."/>
            <person name="Hansen M."/>
            <person name="Howarth C."/>
            <person name="Imamovic A."/>
            <person name="Larimer J."/>
            <person name="McCowen C."/>
            <person name="Montmayeur A."/>
            <person name="Murphy C."/>
            <person name="Neiman D."/>
            <person name="Pearson M."/>
            <person name="Priest M."/>
            <person name="Roberts A."/>
            <person name="Saif S."/>
            <person name="Shea T."/>
            <person name="Sisk P."/>
            <person name="Sykes S."/>
            <person name="Wortman J."/>
            <person name="Nusbaum C."/>
            <person name="Birren B."/>
        </authorList>
    </citation>
    <scope>NUCLEOTIDE SEQUENCE [LARGE SCALE GENOMIC DNA]</scope>
    <source>
        <strain evidence="3 4">YIT 12062</strain>
    </source>
</reference>
<dbReference type="RefSeq" id="WP_009138890.1">
    <property type="nucleotide sequence ID" value="NZ_JH815198.1"/>
</dbReference>
<dbReference type="Gene3D" id="3.40.50.450">
    <property type="match status" value="1"/>
</dbReference>
<comment type="similarity">
    <text evidence="1 2">Belongs to the LOG family.</text>
</comment>
<dbReference type="PANTHER" id="PTHR31223">
    <property type="entry name" value="LOG FAMILY PROTEIN YJL055W"/>
    <property type="match status" value="1"/>
</dbReference>
<dbReference type="InterPro" id="IPR031100">
    <property type="entry name" value="LOG_fam"/>
</dbReference>
<dbReference type="HOGENOM" id="CLU_058336_4_2_11"/>
<dbReference type="GO" id="GO:0102682">
    <property type="term" value="F:cytokinin riboside 5'-monophosphate phosphoribohydrolase activity"/>
    <property type="evidence" value="ECO:0007669"/>
    <property type="project" value="RHEA"/>
</dbReference>
<proteinExistence type="inferred from homology"/>
<dbReference type="GO" id="GO:0005829">
    <property type="term" value="C:cytosol"/>
    <property type="evidence" value="ECO:0007669"/>
    <property type="project" value="TreeGrafter"/>
</dbReference>
<organism evidence="3 4">
    <name type="scientific">Slackia piriformis YIT 12062</name>
    <dbReference type="NCBI Taxonomy" id="742818"/>
    <lineage>
        <taxon>Bacteria</taxon>
        <taxon>Bacillati</taxon>
        <taxon>Actinomycetota</taxon>
        <taxon>Coriobacteriia</taxon>
        <taxon>Eggerthellales</taxon>
        <taxon>Eggerthellaceae</taxon>
        <taxon>Slackia</taxon>
    </lineage>
</organism>
<evidence type="ECO:0000313" key="3">
    <source>
        <dbReference type="EMBL" id="EJZ84352.1"/>
    </source>
</evidence>
<dbReference type="NCBIfam" id="TIGR00730">
    <property type="entry name" value="Rossman fold protein, TIGR00730 family"/>
    <property type="match status" value="1"/>
</dbReference>
<dbReference type="InParanoid" id="K0YL55"/>
<dbReference type="EC" id="3.2.2.n1" evidence="2"/>
<evidence type="ECO:0000256" key="2">
    <source>
        <dbReference type="RuleBase" id="RU363015"/>
    </source>
</evidence>
<dbReference type="EMBL" id="ADMD01000002">
    <property type="protein sequence ID" value="EJZ84352.1"/>
    <property type="molecule type" value="Genomic_DNA"/>
</dbReference>
<dbReference type="PANTHER" id="PTHR31223:SF70">
    <property type="entry name" value="LOG FAMILY PROTEIN YJL055W"/>
    <property type="match status" value="1"/>
</dbReference>
<dbReference type="AlphaFoldDB" id="K0YL55"/>
<evidence type="ECO:0000313" key="4">
    <source>
        <dbReference type="Proteomes" id="UP000006069"/>
    </source>
</evidence>
<dbReference type="FunCoup" id="K0YL55">
    <property type="interactions" value="2"/>
</dbReference>
<dbReference type="GO" id="GO:0009691">
    <property type="term" value="P:cytokinin biosynthetic process"/>
    <property type="evidence" value="ECO:0007669"/>
    <property type="project" value="UniProtKB-UniRule"/>
</dbReference>
<keyword evidence="4" id="KW-1185">Reference proteome</keyword>
<dbReference type="Proteomes" id="UP000006069">
    <property type="component" value="Unassembled WGS sequence"/>
</dbReference>